<reference evidence="8 9" key="1">
    <citation type="journal article" date="2016" name="Fungal Biol.">
        <title>The genome of Xylona heveae provides a window into fungal endophytism.</title>
        <authorList>
            <person name="Gazis R."/>
            <person name="Kuo A."/>
            <person name="Riley R."/>
            <person name="LaButti K."/>
            <person name="Lipzen A."/>
            <person name="Lin J."/>
            <person name="Amirebrahimi M."/>
            <person name="Hesse C.N."/>
            <person name="Spatafora J.W."/>
            <person name="Henrissat B."/>
            <person name="Hainaut M."/>
            <person name="Grigoriev I.V."/>
            <person name="Hibbett D.S."/>
        </authorList>
    </citation>
    <scope>NUCLEOTIDE SEQUENCE [LARGE SCALE GENOMIC DNA]</scope>
    <source>
        <strain evidence="8 9">TC161</strain>
    </source>
</reference>
<feature type="compositionally biased region" description="Low complexity" evidence="6">
    <location>
        <begin position="447"/>
        <end position="477"/>
    </location>
</feature>
<dbReference type="GO" id="GO:0005737">
    <property type="term" value="C:cytoplasm"/>
    <property type="evidence" value="ECO:0007669"/>
    <property type="project" value="UniProtKB-SubCell"/>
</dbReference>
<keyword evidence="3" id="KW-0963">Cytoplasm</keyword>
<dbReference type="PROSITE" id="PS00636">
    <property type="entry name" value="DNAJ_1"/>
    <property type="match status" value="1"/>
</dbReference>
<dbReference type="PANTHER" id="PTHR44313">
    <property type="entry name" value="DNAJ HOMOLOG SUBFAMILY C MEMBER 17"/>
    <property type="match status" value="1"/>
</dbReference>
<feature type="region of interest" description="Disordered" evidence="6">
    <location>
        <begin position="359"/>
        <end position="570"/>
    </location>
</feature>
<evidence type="ECO:0000313" key="9">
    <source>
        <dbReference type="Proteomes" id="UP000076632"/>
    </source>
</evidence>
<dbReference type="InterPro" id="IPR036869">
    <property type="entry name" value="J_dom_sf"/>
</dbReference>
<dbReference type="InterPro" id="IPR052094">
    <property type="entry name" value="Pre-mRNA-splicing_ERAD"/>
</dbReference>
<gene>
    <name evidence="8" type="ORF">L228DRAFT_258076</name>
</gene>
<name>A0A165JVB5_XYLHT</name>
<proteinExistence type="predicted"/>
<dbReference type="STRING" id="1328760.A0A165JVB5"/>
<dbReference type="AlphaFoldDB" id="A0A165JVB5"/>
<dbReference type="PRINTS" id="PR00625">
    <property type="entry name" value="JDOMAIN"/>
</dbReference>
<feature type="compositionally biased region" description="Low complexity" evidence="6">
    <location>
        <begin position="372"/>
        <end position="392"/>
    </location>
</feature>
<dbReference type="InterPro" id="IPR018253">
    <property type="entry name" value="DnaJ_domain_CS"/>
</dbReference>
<dbReference type="InParanoid" id="A0A165JVB5"/>
<dbReference type="CDD" id="cd06257">
    <property type="entry name" value="DnaJ"/>
    <property type="match status" value="1"/>
</dbReference>
<dbReference type="EMBL" id="KV407454">
    <property type="protein sequence ID" value="KZF26678.1"/>
    <property type="molecule type" value="Genomic_DNA"/>
</dbReference>
<keyword evidence="5" id="KW-0539">Nucleus</keyword>
<evidence type="ECO:0000256" key="5">
    <source>
        <dbReference type="ARBA" id="ARBA00023242"/>
    </source>
</evidence>
<dbReference type="InterPro" id="IPR001623">
    <property type="entry name" value="DnaJ_domain"/>
</dbReference>
<dbReference type="Gene3D" id="1.10.287.110">
    <property type="entry name" value="DnaJ domain"/>
    <property type="match status" value="1"/>
</dbReference>
<feature type="compositionally biased region" description="Basic and acidic residues" evidence="6">
    <location>
        <begin position="87"/>
        <end position="111"/>
    </location>
</feature>
<feature type="compositionally biased region" description="Low complexity" evidence="6">
    <location>
        <begin position="414"/>
        <end position="430"/>
    </location>
</feature>
<comment type="subcellular location">
    <subcellularLocation>
        <location evidence="2">Cytoplasm</location>
    </subcellularLocation>
    <subcellularLocation>
        <location evidence="1">Nucleus</location>
    </subcellularLocation>
</comment>
<feature type="compositionally biased region" description="Basic and acidic residues" evidence="6">
    <location>
        <begin position="544"/>
        <end position="570"/>
    </location>
</feature>
<evidence type="ECO:0000256" key="2">
    <source>
        <dbReference type="ARBA" id="ARBA00004496"/>
    </source>
</evidence>
<evidence type="ECO:0000259" key="7">
    <source>
        <dbReference type="PROSITE" id="PS50076"/>
    </source>
</evidence>
<dbReference type="PANTHER" id="PTHR44313:SF1">
    <property type="entry name" value="DNAJ HOMOLOG SUBFAMILY C MEMBER 17"/>
    <property type="match status" value="1"/>
</dbReference>
<dbReference type="OrthoDB" id="376357at2759"/>
<feature type="region of interest" description="Disordered" evidence="6">
    <location>
        <begin position="164"/>
        <end position="216"/>
    </location>
</feature>
<evidence type="ECO:0000256" key="1">
    <source>
        <dbReference type="ARBA" id="ARBA00004123"/>
    </source>
</evidence>
<protein>
    <submittedName>
        <fullName evidence="8">DnaJ-domain-containing protein</fullName>
    </submittedName>
</protein>
<dbReference type="SUPFAM" id="SSF46565">
    <property type="entry name" value="Chaperone J-domain"/>
    <property type="match status" value="1"/>
</dbReference>
<feature type="compositionally biased region" description="Gly residues" evidence="6">
    <location>
        <begin position="478"/>
        <end position="494"/>
    </location>
</feature>
<dbReference type="Pfam" id="PF00226">
    <property type="entry name" value="DnaJ"/>
    <property type="match status" value="1"/>
</dbReference>
<dbReference type="PROSITE" id="PS50076">
    <property type="entry name" value="DNAJ_2"/>
    <property type="match status" value="1"/>
</dbReference>
<dbReference type="Proteomes" id="UP000076632">
    <property type="component" value="Unassembled WGS sequence"/>
</dbReference>
<keyword evidence="4" id="KW-0143">Chaperone</keyword>
<evidence type="ECO:0000313" key="8">
    <source>
        <dbReference type="EMBL" id="KZF26678.1"/>
    </source>
</evidence>
<organism evidence="8 9">
    <name type="scientific">Xylona heveae (strain CBS 132557 / TC161)</name>
    <dbReference type="NCBI Taxonomy" id="1328760"/>
    <lineage>
        <taxon>Eukaryota</taxon>
        <taxon>Fungi</taxon>
        <taxon>Dikarya</taxon>
        <taxon>Ascomycota</taxon>
        <taxon>Pezizomycotina</taxon>
        <taxon>Xylonomycetes</taxon>
        <taxon>Xylonales</taxon>
        <taxon>Xylonaceae</taxon>
        <taxon>Xylona</taxon>
    </lineage>
</organism>
<dbReference type="SMART" id="SM00271">
    <property type="entry name" value="DnaJ"/>
    <property type="match status" value="1"/>
</dbReference>
<dbReference type="GO" id="GO:0000390">
    <property type="term" value="P:spliceosomal complex disassembly"/>
    <property type="evidence" value="ECO:0007669"/>
    <property type="project" value="TreeGrafter"/>
</dbReference>
<evidence type="ECO:0000256" key="6">
    <source>
        <dbReference type="SAM" id="MobiDB-lite"/>
    </source>
</evidence>
<dbReference type="GO" id="GO:0005681">
    <property type="term" value="C:spliceosomal complex"/>
    <property type="evidence" value="ECO:0007669"/>
    <property type="project" value="TreeGrafter"/>
</dbReference>
<feature type="domain" description="J" evidence="7">
    <location>
        <begin position="15"/>
        <end position="80"/>
    </location>
</feature>
<feature type="region of interest" description="Disordered" evidence="6">
    <location>
        <begin position="87"/>
        <end position="133"/>
    </location>
</feature>
<evidence type="ECO:0000256" key="3">
    <source>
        <dbReference type="ARBA" id="ARBA00022490"/>
    </source>
</evidence>
<feature type="compositionally biased region" description="Low complexity" evidence="6">
    <location>
        <begin position="500"/>
        <end position="517"/>
    </location>
</feature>
<keyword evidence="9" id="KW-1185">Reference proteome</keyword>
<dbReference type="RefSeq" id="XP_018192233.1">
    <property type="nucleotide sequence ID" value="XM_018334050.1"/>
</dbReference>
<dbReference type="GeneID" id="28899187"/>
<evidence type="ECO:0000256" key="4">
    <source>
        <dbReference type="ARBA" id="ARBA00023186"/>
    </source>
</evidence>
<sequence>MPADDLLQHATSSHDFYALLGVDATANESELRRSYRRAALKYHPDKNADNPSAVETFHLLQIAYDVLSDAAVRAAYDNARAAREQRKRQHELLEGKRRQMKEDLEMRERGVKRARTSTWGGVGGGGDNSEVDAEERLAREIQRLAEDGKRRRREREEMLRRDRLEEEERLDRDGGAETKQDGEQSKGAANKGQDGQDGRSGEDDDDAKAKGGTAVPEIDRTVKARWVRQGLGETLDKERLARLFSRFGAVENTFLLKDKKQRIGGGGAVAGAGAGAGTGVGGAANEGTHGRKVIMATGVIVFASIVGAHAAVEDALKLRHDSRNASSKTQPQPSEWDVFEYVYWAANKQPEVLLSFDFSSHSSRPHPPSHPSAPASPAAAPSSPTPLSTHSPFLGSNTQNDHSRPSTPGPTYPATPGSTSTSTSTPLSSSVRRVRPFPGLDTPTKPSSSSFTASFSPSAASFSPAAGPAATGSAASVGSGGGGGTNGSSNGNGSGLKRVPSFASFSSTSASAANTPNKHMRSGGGQGAQQNSPSLEEITLIRLKNAEKRRLEEEIRRREREEELELERSE</sequence>
<accession>A0A165JVB5</accession>
<feature type="compositionally biased region" description="Basic and acidic residues" evidence="6">
    <location>
        <begin position="164"/>
        <end position="184"/>
    </location>
</feature>